<proteinExistence type="predicted"/>
<sequence>MKLKAEETLLSEVIHNSPFTMTGPLLLRQFLLHHRLLFRNFNGLAVGALPPPPPRRLCCCSTVPSDQADDNVTSTSSNPNYVWKAKEASSSSSSFQDDPEYRKWKDKEEEILKDIQPIVLLTKDILHSRRYMDGEQLSAEDEKAVVDNLLAYHPRSEDKIGCGLESIMVDRHPQFRQSRCLFVVRTDGGWIDFSYQKCLREYIRDKYPMHAERFIREHFRRGRSD</sequence>
<dbReference type="Gene3D" id="3.10.450.40">
    <property type="match status" value="1"/>
</dbReference>
<keyword evidence="4" id="KW-0809">Transit peptide</keyword>
<dbReference type="Proteomes" id="UP000289738">
    <property type="component" value="Chromosome A07"/>
</dbReference>
<dbReference type="PANTHER" id="PTHR33415:SF4">
    <property type="entry name" value="DCL PROTEIN (DUF3223)"/>
    <property type="match status" value="1"/>
</dbReference>
<dbReference type="InterPro" id="IPR044673">
    <property type="entry name" value="DCL-like"/>
</dbReference>
<dbReference type="GO" id="GO:0009658">
    <property type="term" value="P:chloroplast organization"/>
    <property type="evidence" value="ECO:0007669"/>
    <property type="project" value="UniProtKB-ARBA"/>
</dbReference>
<name>A0A445C668_ARAHY</name>
<protein>
    <recommendedName>
        <fullName evidence="7">Protein DCL</fullName>
    </recommendedName>
</protein>
<accession>A0A445C668</accession>
<dbReference type="GO" id="GO:0009507">
    <property type="term" value="C:chloroplast"/>
    <property type="evidence" value="ECO:0007669"/>
    <property type="project" value="UniProtKB-SubCell"/>
</dbReference>
<evidence type="ECO:0000256" key="1">
    <source>
        <dbReference type="ARBA" id="ARBA00004229"/>
    </source>
</evidence>
<evidence type="ECO:0000313" key="5">
    <source>
        <dbReference type="EMBL" id="RYR46424.1"/>
    </source>
</evidence>
<dbReference type="EMBL" id="SDMP01000007">
    <property type="protein sequence ID" value="RYR46424.1"/>
    <property type="molecule type" value="Genomic_DNA"/>
</dbReference>
<keyword evidence="2" id="KW-0150">Chloroplast</keyword>
<evidence type="ECO:0000256" key="4">
    <source>
        <dbReference type="ARBA" id="ARBA00022946"/>
    </source>
</evidence>
<evidence type="ECO:0000256" key="2">
    <source>
        <dbReference type="ARBA" id="ARBA00022528"/>
    </source>
</evidence>
<comment type="subcellular location">
    <subcellularLocation>
        <location evidence="1">Plastid</location>
        <location evidence="1">Chloroplast</location>
    </subcellularLocation>
</comment>
<dbReference type="AlphaFoldDB" id="A0A445C668"/>
<reference evidence="5 6" key="1">
    <citation type="submission" date="2019-01" db="EMBL/GenBank/DDBJ databases">
        <title>Sequencing of cultivated peanut Arachis hypogaea provides insights into genome evolution and oil improvement.</title>
        <authorList>
            <person name="Chen X."/>
        </authorList>
    </citation>
    <scope>NUCLEOTIDE SEQUENCE [LARGE SCALE GENOMIC DNA]</scope>
    <source>
        <strain evidence="6">cv. Fuhuasheng</strain>
        <tissue evidence="5">Leaves</tissue>
    </source>
</reference>
<dbReference type="Pfam" id="PF11523">
    <property type="entry name" value="DUF3223"/>
    <property type="match status" value="1"/>
</dbReference>
<dbReference type="GO" id="GO:1901259">
    <property type="term" value="P:chloroplast rRNA processing"/>
    <property type="evidence" value="ECO:0007669"/>
    <property type="project" value="TreeGrafter"/>
</dbReference>
<keyword evidence="3" id="KW-0934">Plastid</keyword>
<evidence type="ECO:0000256" key="3">
    <source>
        <dbReference type="ARBA" id="ARBA00022640"/>
    </source>
</evidence>
<comment type="caution">
    <text evidence="5">The sequence shown here is derived from an EMBL/GenBank/DDBJ whole genome shotgun (WGS) entry which is preliminary data.</text>
</comment>
<evidence type="ECO:0008006" key="7">
    <source>
        <dbReference type="Google" id="ProtNLM"/>
    </source>
</evidence>
<dbReference type="PANTHER" id="PTHR33415">
    <property type="entry name" value="PROTEIN EMBRYO DEFECTIVE 514"/>
    <property type="match status" value="1"/>
</dbReference>
<dbReference type="FunFam" id="3.10.450.40:FF:000008">
    <property type="entry name" value="Protein DCL, chloroplastic"/>
    <property type="match status" value="1"/>
</dbReference>
<gene>
    <name evidence="5" type="ORF">Ahy_A07g032159</name>
</gene>
<organism evidence="5 6">
    <name type="scientific">Arachis hypogaea</name>
    <name type="common">Peanut</name>
    <dbReference type="NCBI Taxonomy" id="3818"/>
    <lineage>
        <taxon>Eukaryota</taxon>
        <taxon>Viridiplantae</taxon>
        <taxon>Streptophyta</taxon>
        <taxon>Embryophyta</taxon>
        <taxon>Tracheophyta</taxon>
        <taxon>Spermatophyta</taxon>
        <taxon>Magnoliopsida</taxon>
        <taxon>eudicotyledons</taxon>
        <taxon>Gunneridae</taxon>
        <taxon>Pentapetalae</taxon>
        <taxon>rosids</taxon>
        <taxon>fabids</taxon>
        <taxon>Fabales</taxon>
        <taxon>Fabaceae</taxon>
        <taxon>Papilionoideae</taxon>
        <taxon>50 kb inversion clade</taxon>
        <taxon>dalbergioids sensu lato</taxon>
        <taxon>Dalbergieae</taxon>
        <taxon>Pterocarpus clade</taxon>
        <taxon>Arachis</taxon>
    </lineage>
</organism>
<dbReference type="OrthoDB" id="695233at2759"/>
<keyword evidence="6" id="KW-1185">Reference proteome</keyword>
<evidence type="ECO:0000313" key="6">
    <source>
        <dbReference type="Proteomes" id="UP000289738"/>
    </source>
</evidence>